<accession>A0AAU9WW13</accession>
<keyword evidence="2" id="KW-1185">Reference proteome</keyword>
<evidence type="ECO:0000313" key="2">
    <source>
        <dbReference type="Proteomes" id="UP001159428"/>
    </source>
</evidence>
<proteinExistence type="predicted"/>
<comment type="caution">
    <text evidence="1">The sequence shown here is derived from an EMBL/GenBank/DDBJ whole genome shotgun (WGS) entry which is preliminary data.</text>
</comment>
<dbReference type="Proteomes" id="UP001159428">
    <property type="component" value="Unassembled WGS sequence"/>
</dbReference>
<gene>
    <name evidence="1" type="ORF">PMEA_00013436</name>
</gene>
<sequence length="341" mass="39829">MLKSKNILVYVTGTSTGPVLDVSDKGEVWLITDPRLYYPLHQEKDTKKWNQRQRKRGSVDVYLWKAVIDPSKLQVEDHPQFKGVCLVKTDGKITSPRCPGKAHNSLQLHKDLDLEWEKAEVPKCRGGMSLLDCNSLVQAIVEYMKDNYPTTPEEFNFQAELKVVSHWHWFEGKESPRRKPGPRDDFRIKRAVKKTFQKWCRDVRDQESASQSSESDDEYISGLKEDICALKMYFNKGELEEDETENEKYSHVQYENEDESWCSLMELKLTKDNAPNGVAKSALHLDGDLHYEEETLLKRRSGKRVRHKRRREEDVLRLRSRKIIRKSLKLVIPKPKTLSVQ</sequence>
<reference evidence="1 2" key="1">
    <citation type="submission" date="2022-05" db="EMBL/GenBank/DDBJ databases">
        <authorList>
            <consortium name="Genoscope - CEA"/>
            <person name="William W."/>
        </authorList>
    </citation>
    <scope>NUCLEOTIDE SEQUENCE [LARGE SCALE GENOMIC DNA]</scope>
</reference>
<organism evidence="1 2">
    <name type="scientific">Pocillopora meandrina</name>
    <dbReference type="NCBI Taxonomy" id="46732"/>
    <lineage>
        <taxon>Eukaryota</taxon>
        <taxon>Metazoa</taxon>
        <taxon>Cnidaria</taxon>
        <taxon>Anthozoa</taxon>
        <taxon>Hexacorallia</taxon>
        <taxon>Scleractinia</taxon>
        <taxon>Astrocoeniina</taxon>
        <taxon>Pocilloporidae</taxon>
        <taxon>Pocillopora</taxon>
    </lineage>
</organism>
<dbReference type="EMBL" id="CALNXJ010000023">
    <property type="protein sequence ID" value="CAH3127803.1"/>
    <property type="molecule type" value="Genomic_DNA"/>
</dbReference>
<evidence type="ECO:0000313" key="1">
    <source>
        <dbReference type="EMBL" id="CAH3127803.1"/>
    </source>
</evidence>
<dbReference type="AlphaFoldDB" id="A0AAU9WW13"/>
<name>A0AAU9WW13_9CNID</name>
<protein>
    <submittedName>
        <fullName evidence="1">Uncharacterized protein</fullName>
    </submittedName>
</protein>